<dbReference type="FunFam" id="3.20.20.100:FF:000015">
    <property type="entry name" value="Oxidoreductase, aldo/keto reductase family"/>
    <property type="match status" value="1"/>
</dbReference>
<dbReference type="SUPFAM" id="SSF51430">
    <property type="entry name" value="NAD(P)-linked oxidoreductase"/>
    <property type="match status" value="1"/>
</dbReference>
<dbReference type="Pfam" id="PF00248">
    <property type="entry name" value="Aldo_ket_red"/>
    <property type="match status" value="1"/>
</dbReference>
<protein>
    <recommendedName>
        <fullName evidence="6">NADP-dependent oxidoreductase domain-containing protein</fullName>
    </recommendedName>
</protein>
<dbReference type="Gene3D" id="3.20.20.100">
    <property type="entry name" value="NADP-dependent oxidoreductase domain"/>
    <property type="match status" value="1"/>
</dbReference>
<gene>
    <name evidence="7" type="ORF">EVJ58_g9099</name>
</gene>
<dbReference type="InterPro" id="IPR020471">
    <property type="entry name" value="AKR"/>
</dbReference>
<reference evidence="7 8" key="1">
    <citation type="submission" date="2019-01" db="EMBL/GenBank/DDBJ databases">
        <title>Genome sequencing of the rare red list fungi Fomitopsis rosea.</title>
        <authorList>
            <person name="Buettner E."/>
            <person name="Kellner H."/>
        </authorList>
    </citation>
    <scope>NUCLEOTIDE SEQUENCE [LARGE SCALE GENOMIC DNA]</scope>
    <source>
        <strain evidence="7 8">DSM 105464</strain>
    </source>
</reference>
<dbReference type="InterPro" id="IPR036812">
    <property type="entry name" value="NAD(P)_OxRdtase_dom_sf"/>
</dbReference>
<dbReference type="PANTHER" id="PTHR43827">
    <property type="entry name" value="2,5-DIKETO-D-GLUCONIC ACID REDUCTASE"/>
    <property type="match status" value="1"/>
</dbReference>
<dbReference type="GO" id="GO:0016491">
    <property type="term" value="F:oxidoreductase activity"/>
    <property type="evidence" value="ECO:0007669"/>
    <property type="project" value="UniProtKB-KW"/>
</dbReference>
<dbReference type="PRINTS" id="PR00069">
    <property type="entry name" value="ALDKETRDTASE"/>
</dbReference>
<evidence type="ECO:0000256" key="2">
    <source>
        <dbReference type="ARBA" id="ARBA00023002"/>
    </source>
</evidence>
<dbReference type="CDD" id="cd19071">
    <property type="entry name" value="AKR_AKR1-5-like"/>
    <property type="match status" value="1"/>
</dbReference>
<evidence type="ECO:0000313" key="7">
    <source>
        <dbReference type="EMBL" id="TFY54035.1"/>
    </source>
</evidence>
<dbReference type="InterPro" id="IPR018170">
    <property type="entry name" value="Aldo/ket_reductase_CS"/>
</dbReference>
<sequence>MPVALKLDTTVKLPSGYTVPLLGLGVYQNDDCVPACLAALKHGYRHIDSARMYRNEDQVGQAVRESGIPREKVFVTTKIYDPDHGYESTLKVVDESLQRFGFDYIDLYLIHSPLSGKKRRLETWRALLDAQKAGKIRTVGVSNYGIKHLEEIREAGLAQPAVNQIEVQPFCQQRPIVEYCREHGIFVQAYCPLVRGRFDEPVLQEVARKYKKDVAQVLVRWSLQHGCGSPLCLCVATIMLNACVRMYCRFSPLPKSARPERVVSNADVYDFQISEEDMAKLDALDKGAAGATSWNPVDAE</sequence>
<evidence type="ECO:0000259" key="6">
    <source>
        <dbReference type="Pfam" id="PF00248"/>
    </source>
</evidence>
<dbReference type="PIRSF" id="PIRSF000097">
    <property type="entry name" value="AKR"/>
    <property type="match status" value="1"/>
</dbReference>
<feature type="domain" description="NADP-dependent oxidoreductase" evidence="6">
    <location>
        <begin position="29"/>
        <end position="285"/>
    </location>
</feature>
<dbReference type="PROSITE" id="PS00062">
    <property type="entry name" value="ALDOKETO_REDUCTASE_2"/>
    <property type="match status" value="1"/>
</dbReference>
<keyword evidence="2" id="KW-0560">Oxidoreductase</keyword>
<evidence type="ECO:0000256" key="1">
    <source>
        <dbReference type="ARBA" id="ARBA00007905"/>
    </source>
</evidence>
<feature type="binding site" evidence="4">
    <location>
        <position position="111"/>
    </location>
    <ligand>
        <name>substrate</name>
    </ligand>
</feature>
<dbReference type="PROSITE" id="PS00798">
    <property type="entry name" value="ALDOKETO_REDUCTASE_1"/>
    <property type="match status" value="1"/>
</dbReference>
<dbReference type="InterPro" id="IPR023210">
    <property type="entry name" value="NADP_OxRdtase_dom"/>
</dbReference>
<evidence type="ECO:0000256" key="3">
    <source>
        <dbReference type="PIRSR" id="PIRSR000097-1"/>
    </source>
</evidence>
<evidence type="ECO:0000256" key="4">
    <source>
        <dbReference type="PIRSR" id="PIRSR000097-2"/>
    </source>
</evidence>
<comment type="similarity">
    <text evidence="1">Belongs to the aldo/keto reductase family.</text>
</comment>
<dbReference type="Proteomes" id="UP000298390">
    <property type="component" value="Unassembled WGS sequence"/>
</dbReference>
<dbReference type="EMBL" id="SEKV01000746">
    <property type="protein sequence ID" value="TFY54035.1"/>
    <property type="molecule type" value="Genomic_DNA"/>
</dbReference>
<evidence type="ECO:0000313" key="8">
    <source>
        <dbReference type="Proteomes" id="UP000298390"/>
    </source>
</evidence>
<comment type="caution">
    <text evidence="7">The sequence shown here is derived from an EMBL/GenBank/DDBJ whole genome shotgun (WGS) entry which is preliminary data.</text>
</comment>
<feature type="active site" description="Proton donor" evidence="3">
    <location>
        <position position="53"/>
    </location>
</feature>
<dbReference type="PANTHER" id="PTHR43827:SF13">
    <property type="entry name" value="ALDO_KETO REDUCTASE FAMILY PROTEIN"/>
    <property type="match status" value="1"/>
</dbReference>
<name>A0A4Y9XVC9_9APHY</name>
<evidence type="ECO:0000256" key="5">
    <source>
        <dbReference type="PIRSR" id="PIRSR000097-3"/>
    </source>
</evidence>
<dbReference type="AlphaFoldDB" id="A0A4Y9XVC9"/>
<organism evidence="7 8">
    <name type="scientific">Rhodofomes roseus</name>
    <dbReference type="NCBI Taxonomy" id="34475"/>
    <lineage>
        <taxon>Eukaryota</taxon>
        <taxon>Fungi</taxon>
        <taxon>Dikarya</taxon>
        <taxon>Basidiomycota</taxon>
        <taxon>Agaricomycotina</taxon>
        <taxon>Agaricomycetes</taxon>
        <taxon>Polyporales</taxon>
        <taxon>Rhodofomes</taxon>
    </lineage>
</organism>
<accession>A0A4Y9XVC9</accession>
<proteinExistence type="inferred from homology"/>
<feature type="site" description="Lowers pKa of active site Tyr" evidence="5">
    <location>
        <position position="78"/>
    </location>
</feature>
<dbReference type="STRING" id="34475.A0A4Y9XVC9"/>